<dbReference type="PANTHER" id="PTHR21581">
    <property type="entry name" value="D-ALANYL-D-ALANINE CARBOXYPEPTIDASE"/>
    <property type="match status" value="1"/>
</dbReference>
<evidence type="ECO:0000259" key="11">
    <source>
        <dbReference type="Pfam" id="PF00768"/>
    </source>
</evidence>
<dbReference type="GO" id="GO:0009252">
    <property type="term" value="P:peptidoglycan biosynthetic process"/>
    <property type="evidence" value="ECO:0007669"/>
    <property type="project" value="UniProtKB-KW"/>
</dbReference>
<dbReference type="InterPro" id="IPR012338">
    <property type="entry name" value="Beta-lactam/transpept-like"/>
</dbReference>
<organism evidence="12 13">
    <name type="scientific">Candidatus Yanofskybacteria bacterium GW2011_GWD2_39_48</name>
    <dbReference type="NCBI Taxonomy" id="1619031"/>
    <lineage>
        <taxon>Bacteria</taxon>
        <taxon>Candidatus Yanofskyibacteriota</taxon>
    </lineage>
</organism>
<comment type="similarity">
    <text evidence="1 9">Belongs to the peptidase S11 family.</text>
</comment>
<evidence type="ECO:0000256" key="10">
    <source>
        <dbReference type="SAM" id="Phobius"/>
    </source>
</evidence>
<dbReference type="AlphaFoldDB" id="A0A0G0PD01"/>
<feature type="transmembrane region" description="Helical" evidence="10">
    <location>
        <begin position="12"/>
        <end position="33"/>
    </location>
</feature>
<dbReference type="EMBL" id="LBXD01000029">
    <property type="protein sequence ID" value="KKR23016.1"/>
    <property type="molecule type" value="Genomic_DNA"/>
</dbReference>
<comment type="caution">
    <text evidence="12">The sequence shown here is derived from an EMBL/GenBank/DDBJ whole genome shotgun (WGS) entry which is preliminary data.</text>
</comment>
<protein>
    <recommendedName>
        <fullName evidence="11">Peptidase S11 D-alanyl-D-alanine carboxypeptidase A N-terminal domain-containing protein</fullName>
    </recommendedName>
</protein>
<evidence type="ECO:0000256" key="1">
    <source>
        <dbReference type="ARBA" id="ARBA00007164"/>
    </source>
</evidence>
<dbReference type="Pfam" id="PF00768">
    <property type="entry name" value="Peptidase_S11"/>
    <property type="match status" value="1"/>
</dbReference>
<accession>A0A0G0PD01</accession>
<dbReference type="Gene3D" id="3.40.710.10">
    <property type="entry name" value="DD-peptidase/beta-lactamase superfamily"/>
    <property type="match status" value="1"/>
</dbReference>
<feature type="binding site" evidence="8">
    <location>
        <position position="263"/>
    </location>
    <ligand>
        <name>substrate</name>
    </ligand>
</feature>
<keyword evidence="2" id="KW-0732">Signal</keyword>
<dbReference type="GO" id="GO:0008360">
    <property type="term" value="P:regulation of cell shape"/>
    <property type="evidence" value="ECO:0007669"/>
    <property type="project" value="UniProtKB-KW"/>
</dbReference>
<feature type="active site" description="Acyl-ester intermediate" evidence="7">
    <location>
        <position position="102"/>
    </location>
</feature>
<evidence type="ECO:0000256" key="4">
    <source>
        <dbReference type="ARBA" id="ARBA00022960"/>
    </source>
</evidence>
<sequence length="315" mass="35196">MEDTEPQNGSKLLLFGFLVLILIGINFFFGFEYSKKTGSQPRSWSEAQSAYILPLSEPNYLPILDSDISIPTIKAKSALVYDLRSGRSLYEKDSSLKLPIASLTKIMTAVIVLEHYNLQDIVLVKNTAVKVDSERQDLYEGEEISVENLLKMTLIESSNDAAYALAQFGVTKNVDFIQEMNKKTIELKMRNSNFLDPAGLNDSAYSTAEDLSQLTRFALTYPLIWETLSQKNLVVESMDEKIKHFAKNTNLLLGVIPNIIGGKTGYTDSALGCLILVVEIPGQNDNIVSVVLGSNDRFGDSEKLINWSKTAYRWQ</sequence>
<feature type="active site" evidence="7">
    <location>
        <position position="157"/>
    </location>
</feature>
<dbReference type="GO" id="GO:0009002">
    <property type="term" value="F:serine-type D-Ala-D-Ala carboxypeptidase activity"/>
    <property type="evidence" value="ECO:0007669"/>
    <property type="project" value="InterPro"/>
</dbReference>
<dbReference type="GO" id="GO:0071555">
    <property type="term" value="P:cell wall organization"/>
    <property type="evidence" value="ECO:0007669"/>
    <property type="project" value="UniProtKB-KW"/>
</dbReference>
<name>A0A0G0PD01_9BACT</name>
<evidence type="ECO:0000313" key="12">
    <source>
        <dbReference type="EMBL" id="KKR23016.1"/>
    </source>
</evidence>
<reference evidence="12 13" key="1">
    <citation type="journal article" date="2015" name="Nature">
        <title>rRNA introns, odd ribosomes, and small enigmatic genomes across a large radiation of phyla.</title>
        <authorList>
            <person name="Brown C.T."/>
            <person name="Hug L.A."/>
            <person name="Thomas B.C."/>
            <person name="Sharon I."/>
            <person name="Castelle C.J."/>
            <person name="Singh A."/>
            <person name="Wilkins M.J."/>
            <person name="Williams K.H."/>
            <person name="Banfield J.F."/>
        </authorList>
    </citation>
    <scope>NUCLEOTIDE SEQUENCE [LARGE SCALE GENOMIC DNA]</scope>
</reference>
<dbReference type="SUPFAM" id="SSF56601">
    <property type="entry name" value="beta-lactamase/transpeptidase-like"/>
    <property type="match status" value="1"/>
</dbReference>
<keyword evidence="4" id="KW-0133">Cell shape</keyword>
<keyword evidence="10" id="KW-1133">Transmembrane helix</keyword>
<keyword evidence="6" id="KW-0961">Cell wall biogenesis/degradation</keyword>
<evidence type="ECO:0000256" key="2">
    <source>
        <dbReference type="ARBA" id="ARBA00022729"/>
    </source>
</evidence>
<dbReference type="PRINTS" id="PR00725">
    <property type="entry name" value="DADACBPTASE1"/>
</dbReference>
<gene>
    <name evidence="12" type="ORF">UT53_C0029G0003</name>
</gene>
<dbReference type="Proteomes" id="UP000034764">
    <property type="component" value="Unassembled WGS sequence"/>
</dbReference>
<feature type="domain" description="Peptidase S11 D-alanyl-D-alanine carboxypeptidase A N-terminal" evidence="11">
    <location>
        <begin position="69"/>
        <end position="294"/>
    </location>
</feature>
<keyword evidence="10" id="KW-0472">Membrane</keyword>
<feature type="active site" description="Proton acceptor" evidence="7">
    <location>
        <position position="105"/>
    </location>
</feature>
<dbReference type="InterPro" id="IPR001967">
    <property type="entry name" value="Peptidase_S11_N"/>
</dbReference>
<evidence type="ECO:0000256" key="3">
    <source>
        <dbReference type="ARBA" id="ARBA00022801"/>
    </source>
</evidence>
<keyword evidence="10" id="KW-0812">Transmembrane</keyword>
<proteinExistence type="inferred from homology"/>
<evidence type="ECO:0000256" key="7">
    <source>
        <dbReference type="PIRSR" id="PIRSR618044-1"/>
    </source>
</evidence>
<dbReference type="GO" id="GO:0006508">
    <property type="term" value="P:proteolysis"/>
    <property type="evidence" value="ECO:0007669"/>
    <property type="project" value="InterPro"/>
</dbReference>
<dbReference type="PATRIC" id="fig|1619031.3.peg.471"/>
<keyword evidence="3" id="KW-0378">Hydrolase</keyword>
<evidence type="ECO:0000256" key="6">
    <source>
        <dbReference type="ARBA" id="ARBA00023316"/>
    </source>
</evidence>
<evidence type="ECO:0000256" key="9">
    <source>
        <dbReference type="RuleBase" id="RU004016"/>
    </source>
</evidence>
<evidence type="ECO:0000256" key="8">
    <source>
        <dbReference type="PIRSR" id="PIRSR618044-2"/>
    </source>
</evidence>
<keyword evidence="5" id="KW-0573">Peptidoglycan synthesis</keyword>
<evidence type="ECO:0000256" key="5">
    <source>
        <dbReference type="ARBA" id="ARBA00022984"/>
    </source>
</evidence>
<dbReference type="InterPro" id="IPR018044">
    <property type="entry name" value="Peptidase_S11"/>
</dbReference>
<evidence type="ECO:0000313" key="13">
    <source>
        <dbReference type="Proteomes" id="UP000034764"/>
    </source>
</evidence>
<dbReference type="PANTHER" id="PTHR21581:SF26">
    <property type="entry name" value="D-ALANYL-D-ALANINE ENDOPEPTIDASE"/>
    <property type="match status" value="1"/>
</dbReference>